<reference evidence="4" key="1">
    <citation type="submission" date="2015-04" db="EMBL/GenBank/DDBJ databases">
        <title>First report of Bean leafroll virus (BLRV) in Argentina: molecular characterization and detection on alfalfa fields.</title>
        <authorList>
            <person name="Trucco V."/>
            <person name="de Breuil S."/>
            <person name="Bejerman N."/>
            <person name="Lenardon S."/>
            <person name="Giolitti F."/>
        </authorList>
    </citation>
    <scope>NUCLEOTIDE SEQUENCE</scope>
    <source>
        <strain evidence="4">Manfredi</strain>
    </source>
</reference>
<evidence type="ECO:0000256" key="3">
    <source>
        <dbReference type="SAM" id="MobiDB-lite"/>
    </source>
</evidence>
<feature type="region of interest" description="Disordered" evidence="3">
    <location>
        <begin position="1"/>
        <end position="142"/>
    </location>
</feature>
<dbReference type="InterPro" id="IPR001964">
    <property type="entry name" value="Luteo_VPG"/>
</dbReference>
<evidence type="ECO:0000256" key="1">
    <source>
        <dbReference type="ARBA" id="ARBA00022448"/>
    </source>
</evidence>
<organismHost>
    <name type="scientific">Vigna unguiculata</name>
    <name type="common">Cowpea</name>
    <dbReference type="NCBI Taxonomy" id="3917"/>
</organismHost>
<organismHost>
    <name type="scientific">Vicia faba</name>
    <name type="common">Broad bean</name>
    <name type="synonym">Faba vulgaris</name>
    <dbReference type="NCBI Taxonomy" id="3906"/>
</organismHost>
<organismHost>
    <name type="scientific">Phaseolus vulgaris</name>
    <name type="common">Kidney bean</name>
    <name type="synonym">French bean</name>
    <dbReference type="NCBI Taxonomy" id="3885"/>
</organismHost>
<organismHost>
    <name type="scientific">Cicer arietinum</name>
    <name type="common">Chickpea</name>
    <name type="synonym">Garbanzo</name>
    <dbReference type="NCBI Taxonomy" id="3827"/>
</organismHost>
<dbReference type="Pfam" id="PF01659">
    <property type="entry name" value="Luteo_Vpg"/>
    <property type="match status" value="1"/>
</dbReference>
<feature type="compositionally biased region" description="Polar residues" evidence="3">
    <location>
        <begin position="33"/>
        <end position="43"/>
    </location>
</feature>
<organismHost>
    <name type="scientific">Medicago sativa</name>
    <name type="common">Alfalfa</name>
    <dbReference type="NCBI Taxonomy" id="3879"/>
</organismHost>
<evidence type="ECO:0000256" key="2">
    <source>
        <dbReference type="ARBA" id="ARBA00023031"/>
    </source>
</evidence>
<organism evidence="4">
    <name type="scientific">Bean leafroll virus</name>
    <name type="common">BLRV</name>
    <dbReference type="NCBI Taxonomy" id="12041"/>
    <lineage>
        <taxon>Viruses</taxon>
        <taxon>Riboviria</taxon>
        <taxon>Orthornavirae</taxon>
        <taxon>Kitrinoviricota</taxon>
        <taxon>Tolucaviricetes</taxon>
        <taxon>Tolivirales</taxon>
        <taxon>Tombusviridae</taxon>
        <taxon>Regressovirinae</taxon>
        <taxon>Luteovirus</taxon>
        <taxon>Luteovirus phaseoli</taxon>
    </lineage>
</organism>
<sequence length="142" mass="16076">MDLPEDQARFTNSYSLRTTSMETPREVSRSGRLYQSASRSQMAYSRPTMSIISRTSSWRTSPRPLPPPQVPSLMNSILTSRTQQSSPKLTNSASPSLRRKSSLGRLSMDRHGTTLQRTNSGFSTKETEMPRLLDRSESLSRY</sequence>
<keyword evidence="2" id="KW-0916">Viral movement protein</keyword>
<dbReference type="EMBL" id="KR261610">
    <property type="protein sequence ID" value="ALX34938.1"/>
    <property type="molecule type" value="Genomic_RNA"/>
</dbReference>
<organismHost>
    <name type="scientific">Lens culinaris</name>
    <name type="common">Lentil</name>
    <name type="synonym">Cicer lens</name>
    <dbReference type="NCBI Taxonomy" id="3864"/>
</organismHost>
<organismHost>
    <name type="scientific">Trifolium repens</name>
    <name type="common">Creeping white clover</name>
    <dbReference type="NCBI Taxonomy" id="3899"/>
</organismHost>
<feature type="compositionally biased region" description="Polar residues" evidence="3">
    <location>
        <begin position="9"/>
        <end position="22"/>
    </location>
</feature>
<feature type="compositionally biased region" description="Polar residues" evidence="3">
    <location>
        <begin position="74"/>
        <end position="93"/>
    </location>
</feature>
<accession>A0A0U4D200</accession>
<keyword evidence="1" id="KW-0813">Transport</keyword>
<proteinExistence type="predicted"/>
<dbReference type="PRINTS" id="PR00912">
    <property type="entry name" value="LVIRUSORF5"/>
</dbReference>
<evidence type="ECO:0000313" key="4">
    <source>
        <dbReference type="EMBL" id="ALX34938.1"/>
    </source>
</evidence>
<organismHost>
    <name type="scientific">Pisum sativum</name>
    <name type="common">Garden pea</name>
    <name type="synonym">Lathyrus oleraceus</name>
    <dbReference type="NCBI Taxonomy" id="3888"/>
</organismHost>
<dbReference type="GO" id="GO:0046740">
    <property type="term" value="P:transport of virus in host, cell to cell"/>
    <property type="evidence" value="ECO:0007669"/>
    <property type="project" value="UniProtKB-KW"/>
</dbReference>
<feature type="compositionally biased region" description="Basic and acidic residues" evidence="3">
    <location>
        <begin position="125"/>
        <end position="142"/>
    </location>
</feature>
<feature type="compositionally biased region" description="Low complexity" evidence="3">
    <location>
        <begin position="50"/>
        <end position="62"/>
    </location>
</feature>
<protein>
    <submittedName>
        <fullName evidence="4">Movement protein</fullName>
    </submittedName>
</protein>
<feature type="compositionally biased region" description="Polar residues" evidence="3">
    <location>
        <begin position="113"/>
        <end position="124"/>
    </location>
</feature>
<name>A0A0U4D200_BLRV</name>